<name>A0A183JFD3_9TREM</name>
<dbReference type="STRING" id="6186.A0A183JFD3"/>
<evidence type="ECO:0000313" key="4">
    <source>
        <dbReference type="WBParaSite" id="SCUD_0000140001-mRNA-1"/>
    </source>
</evidence>
<proteinExistence type="predicted"/>
<reference evidence="2 3" key="2">
    <citation type="submission" date="2018-11" db="EMBL/GenBank/DDBJ databases">
        <authorList>
            <consortium name="Pathogen Informatics"/>
        </authorList>
    </citation>
    <scope>NUCLEOTIDE SEQUENCE [LARGE SCALE GENOMIC DNA]</scope>
    <source>
        <strain evidence="2">Dakar</strain>
        <strain evidence="3">Dakar, Senegal</strain>
    </source>
</reference>
<gene>
    <name evidence="2" type="ORF">SCUD_LOCUS1401</name>
</gene>
<reference evidence="4" key="1">
    <citation type="submission" date="2016-06" db="UniProtKB">
        <authorList>
            <consortium name="WormBaseParasite"/>
        </authorList>
    </citation>
    <scope>IDENTIFICATION</scope>
</reference>
<evidence type="ECO:0000313" key="3">
    <source>
        <dbReference type="Proteomes" id="UP000279833"/>
    </source>
</evidence>
<dbReference type="WBParaSite" id="SCUD_0000140001-mRNA-1">
    <property type="protein sequence ID" value="SCUD_0000140001-mRNA-1"/>
    <property type="gene ID" value="SCUD_0000140001"/>
</dbReference>
<sequence>MIWKKTKKVGFGFTKSEIGNIIFVVGHYLPAGNKTTEFQDNVLPRREGENFHNMIRRDFQNFTTLLSYPNPMHAQDHADNNSLKSCNSDYKRAHDMKTDDDCSNDPNDNLKEPRHSCSKGRCVII</sequence>
<keyword evidence="3" id="KW-1185">Reference proteome</keyword>
<evidence type="ECO:0000313" key="2">
    <source>
        <dbReference type="EMBL" id="VDO67436.1"/>
    </source>
</evidence>
<dbReference type="Proteomes" id="UP000279833">
    <property type="component" value="Unassembled WGS sequence"/>
</dbReference>
<evidence type="ECO:0000256" key="1">
    <source>
        <dbReference type="SAM" id="MobiDB-lite"/>
    </source>
</evidence>
<accession>A0A183JFD3</accession>
<dbReference type="InterPro" id="IPR035940">
    <property type="entry name" value="CAP_sf"/>
</dbReference>
<organism evidence="4">
    <name type="scientific">Schistosoma curassoni</name>
    <dbReference type="NCBI Taxonomy" id="6186"/>
    <lineage>
        <taxon>Eukaryota</taxon>
        <taxon>Metazoa</taxon>
        <taxon>Spiralia</taxon>
        <taxon>Lophotrochozoa</taxon>
        <taxon>Platyhelminthes</taxon>
        <taxon>Trematoda</taxon>
        <taxon>Digenea</taxon>
        <taxon>Strigeidida</taxon>
        <taxon>Schistosomatoidea</taxon>
        <taxon>Schistosomatidae</taxon>
        <taxon>Schistosoma</taxon>
    </lineage>
</organism>
<dbReference type="EMBL" id="UZAK01001119">
    <property type="protein sequence ID" value="VDO67436.1"/>
    <property type="molecule type" value="Genomic_DNA"/>
</dbReference>
<protein>
    <submittedName>
        <fullName evidence="4">DDE_Tnp_1_7 domain-containing protein</fullName>
    </submittedName>
</protein>
<dbReference type="AlphaFoldDB" id="A0A183JFD3"/>
<feature type="region of interest" description="Disordered" evidence="1">
    <location>
        <begin position="95"/>
        <end position="115"/>
    </location>
</feature>
<dbReference type="Gene3D" id="3.40.33.10">
    <property type="entry name" value="CAP"/>
    <property type="match status" value="1"/>
</dbReference>
<dbReference type="SUPFAM" id="SSF55797">
    <property type="entry name" value="PR-1-like"/>
    <property type="match status" value="1"/>
</dbReference>